<reference evidence="7" key="1">
    <citation type="submission" date="2017-02" db="EMBL/GenBank/DDBJ databases">
        <title>Delving into the versatile metabolic prowess of the omnipresent phylum Bacteroidetes.</title>
        <authorList>
            <person name="Nobu M.K."/>
            <person name="Mei R."/>
            <person name="Narihiro T."/>
            <person name="Kuroda K."/>
            <person name="Liu W.-T."/>
        </authorList>
    </citation>
    <scope>NUCLEOTIDE SEQUENCE</scope>
    <source>
        <strain evidence="7">ADurb.Bin131</strain>
    </source>
</reference>
<comment type="pathway">
    <text evidence="5">Lipid metabolism; fatty acid biosynthesis.</text>
</comment>
<dbReference type="InterPro" id="IPR057326">
    <property type="entry name" value="KR_dom"/>
</dbReference>
<accession>A0A1V6C4P7</accession>
<dbReference type="InterPro" id="IPR002347">
    <property type="entry name" value="SDR_fam"/>
</dbReference>
<comment type="caution">
    <text evidence="7">The sequence shown here is derived from an EMBL/GenBank/DDBJ whole genome shotgun (WGS) entry which is preliminary data.</text>
</comment>
<dbReference type="PRINTS" id="PR00081">
    <property type="entry name" value="GDHRDH"/>
</dbReference>
<name>A0A1V6C4P7_UNCT6</name>
<dbReference type="PANTHER" id="PTHR42760:SF40">
    <property type="entry name" value="3-OXOACYL-[ACYL-CARRIER-PROTEIN] REDUCTASE, CHLOROPLASTIC"/>
    <property type="match status" value="1"/>
</dbReference>
<comment type="catalytic activity">
    <reaction evidence="5">
        <text>a (3R)-hydroxyacyl-[ACP] + NADP(+) = a 3-oxoacyl-[ACP] + NADPH + H(+)</text>
        <dbReference type="Rhea" id="RHEA:17397"/>
        <dbReference type="Rhea" id="RHEA-COMP:9916"/>
        <dbReference type="Rhea" id="RHEA-COMP:9945"/>
        <dbReference type="ChEBI" id="CHEBI:15378"/>
        <dbReference type="ChEBI" id="CHEBI:57783"/>
        <dbReference type="ChEBI" id="CHEBI:58349"/>
        <dbReference type="ChEBI" id="CHEBI:78776"/>
        <dbReference type="ChEBI" id="CHEBI:78827"/>
        <dbReference type="EC" id="1.1.1.100"/>
    </reaction>
</comment>
<evidence type="ECO:0000259" key="6">
    <source>
        <dbReference type="SMART" id="SM00822"/>
    </source>
</evidence>
<feature type="binding site" evidence="4">
    <location>
        <position position="185"/>
    </location>
    <ligand>
        <name>NADP(+)</name>
        <dbReference type="ChEBI" id="CHEBI:58349"/>
    </ligand>
</feature>
<evidence type="ECO:0000256" key="5">
    <source>
        <dbReference type="RuleBase" id="RU366074"/>
    </source>
</evidence>
<keyword evidence="5" id="KW-0444">Lipid biosynthesis</keyword>
<keyword evidence="5" id="KW-0443">Lipid metabolism</keyword>
<dbReference type="AlphaFoldDB" id="A0A1V6C4P7"/>
<evidence type="ECO:0000313" key="7">
    <source>
        <dbReference type="EMBL" id="OQB71811.1"/>
    </source>
</evidence>
<dbReference type="Gene3D" id="3.40.50.720">
    <property type="entry name" value="NAD(P)-binding Rossmann-like Domain"/>
    <property type="match status" value="1"/>
</dbReference>
<dbReference type="SMART" id="SM00822">
    <property type="entry name" value="PKS_KR"/>
    <property type="match status" value="1"/>
</dbReference>
<dbReference type="UniPathway" id="UPA00094"/>
<dbReference type="GO" id="GO:0030497">
    <property type="term" value="P:fatty acid elongation"/>
    <property type="evidence" value="ECO:0007669"/>
    <property type="project" value="TreeGrafter"/>
</dbReference>
<dbReference type="EC" id="1.1.1.100" evidence="5"/>
<protein>
    <recommendedName>
        <fullName evidence="5">3-oxoacyl-[acyl-carrier-protein] reductase</fullName>
        <ecNumber evidence="5">1.1.1.100</ecNumber>
    </recommendedName>
</protein>
<keyword evidence="5" id="KW-0276">Fatty acid metabolism</keyword>
<feature type="active site" description="Proton acceptor" evidence="3">
    <location>
        <position position="152"/>
    </location>
</feature>
<dbReference type="NCBIfam" id="TIGR01830">
    <property type="entry name" value="3oxo_ACP_reduc"/>
    <property type="match status" value="1"/>
</dbReference>
<feature type="binding site" evidence="4">
    <location>
        <begin position="152"/>
        <end position="156"/>
    </location>
    <ligand>
        <name>NADP(+)</name>
        <dbReference type="ChEBI" id="CHEBI:58349"/>
    </ligand>
</feature>
<evidence type="ECO:0000256" key="1">
    <source>
        <dbReference type="ARBA" id="ARBA00006484"/>
    </source>
</evidence>
<dbReference type="FunFam" id="3.40.50.720:FF:000173">
    <property type="entry name" value="3-oxoacyl-[acyl-carrier protein] reductase"/>
    <property type="match status" value="1"/>
</dbReference>
<comment type="function">
    <text evidence="5">Catalyzes the NADPH-dependent reduction of beta-ketoacyl-ACP substrates to beta-hydroxyacyl-ACP products, the first reductive step in the elongation cycle of fatty acid biosynthesis.</text>
</comment>
<dbReference type="InterPro" id="IPR036291">
    <property type="entry name" value="NAD(P)-bd_dom_sf"/>
</dbReference>
<dbReference type="InterPro" id="IPR011284">
    <property type="entry name" value="3oxo_ACP_reduc"/>
</dbReference>
<sequence>MKEFEDTVVVITGASGGIGNALAEKFAKAGANLVLWDIVKPFEISERVKTQCRVIAEEVDITSATSVESAAKKAVEEFKKIDVLVNNAGITRDALILRMKEEDWDSVIRVNLKGAFLCSKIIGQIMWSQKNGRIINIASVIGQIGNIGQVNYAASKAGLIAMTKTCAKEFARANIRVNAVAPGYIQTPMTEKIPEKIKNMVLEKIPLGKFGTPDDVAEMVVFLVSNRASYITGQVFRVDGGLVM</sequence>
<dbReference type="NCBIfam" id="NF005559">
    <property type="entry name" value="PRK07231.1"/>
    <property type="match status" value="1"/>
</dbReference>
<organism evidence="7">
    <name type="scientific">candidate division TA06 bacterium ADurb.Bin131</name>
    <dbReference type="NCBI Taxonomy" id="1852827"/>
    <lineage>
        <taxon>Bacteria</taxon>
        <taxon>Bacteria division TA06</taxon>
    </lineage>
</organism>
<dbReference type="PANTHER" id="PTHR42760">
    <property type="entry name" value="SHORT-CHAIN DEHYDROGENASES/REDUCTASES FAMILY MEMBER"/>
    <property type="match status" value="1"/>
</dbReference>
<evidence type="ECO:0000256" key="2">
    <source>
        <dbReference type="ARBA" id="ARBA00023002"/>
    </source>
</evidence>
<evidence type="ECO:0000256" key="4">
    <source>
        <dbReference type="PIRSR" id="PIRSR611284-2"/>
    </source>
</evidence>
<proteinExistence type="inferred from homology"/>
<dbReference type="SUPFAM" id="SSF51735">
    <property type="entry name" value="NAD(P)-binding Rossmann-fold domains"/>
    <property type="match status" value="1"/>
</dbReference>
<evidence type="ECO:0000256" key="3">
    <source>
        <dbReference type="PIRSR" id="PIRSR611284-1"/>
    </source>
</evidence>
<feature type="domain" description="Ketoreductase" evidence="6">
    <location>
        <begin position="7"/>
        <end position="183"/>
    </location>
</feature>
<keyword evidence="2 5" id="KW-0560">Oxidoreductase</keyword>
<dbReference type="PRINTS" id="PR00080">
    <property type="entry name" value="SDRFAMILY"/>
</dbReference>
<gene>
    <name evidence="7" type="primary">fabG_2</name>
    <name evidence="7" type="ORF">BWX89_01735</name>
</gene>
<dbReference type="CDD" id="cd05333">
    <property type="entry name" value="BKR_SDR_c"/>
    <property type="match status" value="1"/>
</dbReference>
<comment type="similarity">
    <text evidence="1 5">Belongs to the short-chain dehydrogenases/reductases (SDR) family.</text>
</comment>
<feature type="binding site" evidence="4">
    <location>
        <position position="87"/>
    </location>
    <ligand>
        <name>NADP(+)</name>
        <dbReference type="ChEBI" id="CHEBI:58349"/>
    </ligand>
</feature>
<dbReference type="GO" id="GO:0051287">
    <property type="term" value="F:NAD binding"/>
    <property type="evidence" value="ECO:0007669"/>
    <property type="project" value="UniProtKB-UniRule"/>
</dbReference>
<keyword evidence="4 5" id="KW-0521">NADP</keyword>
<keyword evidence="5" id="KW-0275">Fatty acid biosynthesis</keyword>
<dbReference type="EMBL" id="MWDQ01000150">
    <property type="protein sequence ID" value="OQB71811.1"/>
    <property type="molecule type" value="Genomic_DNA"/>
</dbReference>
<dbReference type="Pfam" id="PF13561">
    <property type="entry name" value="adh_short_C2"/>
    <property type="match status" value="1"/>
</dbReference>
<dbReference type="GO" id="GO:0004316">
    <property type="term" value="F:3-oxoacyl-[acyl-carrier-protein] reductase (NADPH) activity"/>
    <property type="evidence" value="ECO:0007669"/>
    <property type="project" value="UniProtKB-UniRule"/>
</dbReference>
<comment type="subunit">
    <text evidence="5">Homotetramer.</text>
</comment>
<dbReference type="NCBIfam" id="NF009466">
    <property type="entry name" value="PRK12826.1-2"/>
    <property type="match status" value="1"/>
</dbReference>
<dbReference type="Proteomes" id="UP000485562">
    <property type="component" value="Unassembled WGS sequence"/>
</dbReference>